<dbReference type="PROSITE" id="PS50011">
    <property type="entry name" value="PROTEIN_KINASE_DOM"/>
    <property type="match status" value="1"/>
</dbReference>
<dbReference type="Gene3D" id="3.30.200.20">
    <property type="entry name" value="Phosphorylase Kinase, domain 1"/>
    <property type="match status" value="1"/>
</dbReference>
<dbReference type="AlphaFoldDB" id="A0AAN8JBX9"/>
<comment type="subcellular location">
    <subcellularLocation>
        <location evidence="1">Cell envelope</location>
    </subcellularLocation>
    <subcellularLocation>
        <location evidence="2">Endomembrane system</location>
    </subcellularLocation>
</comment>
<protein>
    <recommendedName>
        <fullName evidence="4">non-specific serine/threonine protein kinase</fullName>
        <ecNumber evidence="4">2.7.11.1</ecNumber>
    </recommendedName>
</protein>
<proteinExistence type="inferred from homology"/>
<accession>A0AAN8JBX9</accession>
<dbReference type="SUPFAM" id="SSF56112">
    <property type="entry name" value="Protein kinase-like (PK-like)"/>
    <property type="match status" value="1"/>
</dbReference>
<feature type="binding site" evidence="15">
    <location>
        <position position="368"/>
    </location>
    <ligand>
        <name>ATP</name>
        <dbReference type="ChEBI" id="CHEBI:30616"/>
    </ligand>
</feature>
<dbReference type="GO" id="GO:0004674">
    <property type="term" value="F:protein serine/threonine kinase activity"/>
    <property type="evidence" value="ECO:0007669"/>
    <property type="project" value="UniProtKB-KW"/>
</dbReference>
<dbReference type="GO" id="GO:0012505">
    <property type="term" value="C:endomembrane system"/>
    <property type="evidence" value="ECO:0007669"/>
    <property type="project" value="UniProtKB-SubCell"/>
</dbReference>
<keyword evidence="6" id="KW-0808">Transferase</keyword>
<dbReference type="PANTHER" id="PTHR47982">
    <property type="entry name" value="PROLINE-RICH RECEPTOR-LIKE PROTEIN KINASE PERK4"/>
    <property type="match status" value="1"/>
</dbReference>
<keyword evidence="12" id="KW-0472">Membrane</keyword>
<dbReference type="EMBL" id="JAZGQO010000010">
    <property type="protein sequence ID" value="KAK6175066.1"/>
    <property type="molecule type" value="Genomic_DNA"/>
</dbReference>
<sequence>MKIRPMFENMMDSSDDDDDDDDDDDLHIYNCEYSNQETDVDYECDSLRRLDMADMGSTRLQEEYIYDLPYSVTRAIYGSMDADKSWEALASEAGYTFENIKRFELEYLKGGSPCKALLWDWGTQNITAKQLYFKLRNINRRREMQILEHYFRARNVNGVGLKETENEEDARLDSLNSTLASALPRPSQKHKTKQEKVVKEESEVNFNQPSSQIIGSRKLPLRSMSSVEKDKHYDDKIIPGQESAKISKIKEHVKSEAMSKKKQGRQPQENISTMLASSSNPTESSDSSFDLSSISKGYSKDSSNSLSLNSDNLNRNAAMLMSSSKTHFSYEELYRSTNGFSDSVKIGEGAFGKVYYSVLRGSKCAIKKLEMVTKDSTGSEKKSGQQLDNEVCTLLSYRHENIVTLYGYAIDGPSLCLIYQHMVNGSLEDCLQCKNGRAPLNWDQRIRIMSGAANGLRFLHKMGDVPLIHGDIKSANILLDRNFEARIGDLGQAQHANSGSVTGQITHITRSCSNTKLYGTKAYLPPEVHRGNYNLSIKFDVFSFGVVLFETCSGESAYDERREPYKFLADYIHDRISDDAEVEHVEMFRDKKAGKPPVDIVLDILNLALTATDAIKKKRPDMDEVVDKLEACQTKWNQVYASLPENQGLSLNLNSAHFSYSSGNNPSVDNMAGNIQQLNKNVASVTSHITLEKSERPYSPIDYFNKEHKSLPEPFRLQMLYDQKRTGDIHEISKEEIELYKNNTEEYAYVSDPKKLAEIEKSDNELQTEDNKNEELVMECDPGKLAKLKLFDSNNMVEESDINVDSTSDNPKLQAILNFDKENIENESSDPVFGMQKSEVHVESESPDLENQSFTGEKTQGEQYSADTVEKRNLKMKRDQFIARYMMSADNDDDDDDECC</sequence>
<evidence type="ECO:0000256" key="7">
    <source>
        <dbReference type="ARBA" id="ARBA00022692"/>
    </source>
</evidence>
<dbReference type="GO" id="GO:0007165">
    <property type="term" value="P:signal transduction"/>
    <property type="evidence" value="ECO:0007669"/>
    <property type="project" value="InterPro"/>
</dbReference>
<evidence type="ECO:0000256" key="6">
    <source>
        <dbReference type="ARBA" id="ARBA00022679"/>
    </source>
</evidence>
<dbReference type="SUPFAM" id="SSF47986">
    <property type="entry name" value="DEATH domain"/>
    <property type="match status" value="1"/>
</dbReference>
<evidence type="ECO:0000256" key="12">
    <source>
        <dbReference type="ARBA" id="ARBA00023136"/>
    </source>
</evidence>
<dbReference type="InterPro" id="IPR017441">
    <property type="entry name" value="Protein_kinase_ATP_BS"/>
</dbReference>
<feature type="compositionally biased region" description="Basic and acidic residues" evidence="16">
    <location>
        <begin position="227"/>
        <end position="237"/>
    </location>
</feature>
<evidence type="ECO:0000313" key="19">
    <source>
        <dbReference type="EMBL" id="KAK6175066.1"/>
    </source>
</evidence>
<feature type="compositionally biased region" description="Polar residues" evidence="16">
    <location>
        <begin position="205"/>
        <end position="214"/>
    </location>
</feature>
<dbReference type="InterPro" id="IPR008271">
    <property type="entry name" value="Ser/Thr_kinase_AS"/>
</dbReference>
<dbReference type="GO" id="GO:0045087">
    <property type="term" value="P:innate immune response"/>
    <property type="evidence" value="ECO:0007669"/>
    <property type="project" value="UniProtKB-ARBA"/>
</dbReference>
<dbReference type="InterPro" id="IPR000488">
    <property type="entry name" value="Death_dom"/>
</dbReference>
<evidence type="ECO:0000256" key="3">
    <source>
        <dbReference type="ARBA" id="ARBA00008718"/>
    </source>
</evidence>
<gene>
    <name evidence="19" type="ORF">SNE40_013603</name>
</gene>
<dbReference type="EC" id="2.7.11.1" evidence="4"/>
<evidence type="ECO:0000256" key="9">
    <source>
        <dbReference type="ARBA" id="ARBA00022777"/>
    </source>
</evidence>
<comment type="catalytic activity">
    <reaction evidence="14">
        <text>L-seryl-[protein] + ATP = O-phospho-L-seryl-[protein] + ADP + H(+)</text>
        <dbReference type="Rhea" id="RHEA:17989"/>
        <dbReference type="Rhea" id="RHEA-COMP:9863"/>
        <dbReference type="Rhea" id="RHEA-COMP:11604"/>
        <dbReference type="ChEBI" id="CHEBI:15378"/>
        <dbReference type="ChEBI" id="CHEBI:29999"/>
        <dbReference type="ChEBI" id="CHEBI:30616"/>
        <dbReference type="ChEBI" id="CHEBI:83421"/>
        <dbReference type="ChEBI" id="CHEBI:456216"/>
        <dbReference type="EC" id="2.7.11.1"/>
    </reaction>
</comment>
<feature type="compositionally biased region" description="Polar residues" evidence="16">
    <location>
        <begin position="849"/>
        <end position="866"/>
    </location>
</feature>
<feature type="domain" description="Protein kinase" evidence="17">
    <location>
        <begin position="340"/>
        <end position="637"/>
    </location>
</feature>
<evidence type="ECO:0000259" key="17">
    <source>
        <dbReference type="PROSITE" id="PS50011"/>
    </source>
</evidence>
<comment type="catalytic activity">
    <reaction evidence="13">
        <text>L-threonyl-[protein] + ATP = O-phospho-L-threonyl-[protein] + ADP + H(+)</text>
        <dbReference type="Rhea" id="RHEA:46608"/>
        <dbReference type="Rhea" id="RHEA-COMP:11060"/>
        <dbReference type="Rhea" id="RHEA-COMP:11605"/>
        <dbReference type="ChEBI" id="CHEBI:15378"/>
        <dbReference type="ChEBI" id="CHEBI:30013"/>
        <dbReference type="ChEBI" id="CHEBI:30616"/>
        <dbReference type="ChEBI" id="CHEBI:61977"/>
        <dbReference type="ChEBI" id="CHEBI:456216"/>
        <dbReference type="EC" id="2.7.11.1"/>
    </reaction>
</comment>
<keyword evidence="10 15" id="KW-0067">ATP-binding</keyword>
<feature type="compositionally biased region" description="Acidic residues" evidence="16">
    <location>
        <begin position="13"/>
        <end position="25"/>
    </location>
</feature>
<keyword evidence="11" id="KW-1133">Transmembrane helix</keyword>
<feature type="region of interest" description="Disordered" evidence="16">
    <location>
        <begin position="1"/>
        <end position="25"/>
    </location>
</feature>
<evidence type="ECO:0000256" key="15">
    <source>
        <dbReference type="PROSITE-ProRule" id="PRU10141"/>
    </source>
</evidence>
<feature type="compositionally biased region" description="Basic and acidic residues" evidence="16">
    <location>
        <begin position="248"/>
        <end position="259"/>
    </location>
</feature>
<dbReference type="GO" id="GO:0005524">
    <property type="term" value="F:ATP binding"/>
    <property type="evidence" value="ECO:0007669"/>
    <property type="project" value="UniProtKB-UniRule"/>
</dbReference>
<evidence type="ECO:0000256" key="4">
    <source>
        <dbReference type="ARBA" id="ARBA00012513"/>
    </source>
</evidence>
<evidence type="ECO:0000256" key="5">
    <source>
        <dbReference type="ARBA" id="ARBA00022527"/>
    </source>
</evidence>
<evidence type="ECO:0000256" key="8">
    <source>
        <dbReference type="ARBA" id="ARBA00022741"/>
    </source>
</evidence>
<evidence type="ECO:0000256" key="14">
    <source>
        <dbReference type="ARBA" id="ARBA00048679"/>
    </source>
</evidence>
<feature type="region of interest" description="Disordered" evidence="16">
    <location>
        <begin position="181"/>
        <end position="292"/>
    </location>
</feature>
<keyword evidence="9" id="KW-0418">Kinase</keyword>
<evidence type="ECO:0000256" key="2">
    <source>
        <dbReference type="ARBA" id="ARBA00004308"/>
    </source>
</evidence>
<dbReference type="PROSITE" id="PS50017">
    <property type="entry name" value="DEATH_DOMAIN"/>
    <property type="match status" value="1"/>
</dbReference>
<feature type="compositionally biased region" description="Polar residues" evidence="16">
    <location>
        <begin position="265"/>
        <end position="276"/>
    </location>
</feature>
<dbReference type="InterPro" id="IPR047117">
    <property type="entry name" value="PERK1-13-like"/>
</dbReference>
<evidence type="ECO:0000256" key="16">
    <source>
        <dbReference type="SAM" id="MobiDB-lite"/>
    </source>
</evidence>
<dbReference type="Proteomes" id="UP001347796">
    <property type="component" value="Unassembled WGS sequence"/>
</dbReference>
<keyword evidence="5" id="KW-0723">Serine/threonine-protein kinase</keyword>
<dbReference type="InterPro" id="IPR011029">
    <property type="entry name" value="DEATH-like_dom_sf"/>
</dbReference>
<evidence type="ECO:0000256" key="10">
    <source>
        <dbReference type="ARBA" id="ARBA00022840"/>
    </source>
</evidence>
<dbReference type="PANTHER" id="PTHR47982:SF70">
    <property type="entry name" value="PROTEIN KINASE SUPERFAMILY PROTEIN"/>
    <property type="match status" value="1"/>
</dbReference>
<dbReference type="PROSITE" id="PS00107">
    <property type="entry name" value="PROTEIN_KINASE_ATP"/>
    <property type="match status" value="1"/>
</dbReference>
<evidence type="ECO:0000313" key="20">
    <source>
        <dbReference type="Proteomes" id="UP001347796"/>
    </source>
</evidence>
<dbReference type="Pfam" id="PF00531">
    <property type="entry name" value="Death"/>
    <property type="match status" value="1"/>
</dbReference>
<dbReference type="SMART" id="SM00220">
    <property type="entry name" value="S_TKc"/>
    <property type="match status" value="1"/>
</dbReference>
<evidence type="ECO:0000256" key="13">
    <source>
        <dbReference type="ARBA" id="ARBA00047899"/>
    </source>
</evidence>
<dbReference type="PROSITE" id="PS00108">
    <property type="entry name" value="PROTEIN_KINASE_ST"/>
    <property type="match status" value="1"/>
</dbReference>
<evidence type="ECO:0000256" key="11">
    <source>
        <dbReference type="ARBA" id="ARBA00022989"/>
    </source>
</evidence>
<comment type="caution">
    <text evidence="19">The sequence shown here is derived from an EMBL/GenBank/DDBJ whole genome shotgun (WGS) entry which is preliminary data.</text>
</comment>
<keyword evidence="8 15" id="KW-0547">Nucleotide-binding</keyword>
<feature type="region of interest" description="Disordered" evidence="16">
    <location>
        <begin position="836"/>
        <end position="871"/>
    </location>
</feature>
<dbReference type="InterPro" id="IPR011009">
    <property type="entry name" value="Kinase-like_dom_sf"/>
</dbReference>
<dbReference type="Gene3D" id="1.10.510.10">
    <property type="entry name" value="Transferase(Phosphotransferase) domain 1"/>
    <property type="match status" value="1"/>
</dbReference>
<name>A0AAN8JBX9_PATCE</name>
<feature type="compositionally biased region" description="Low complexity" evidence="16">
    <location>
        <begin position="277"/>
        <end position="292"/>
    </location>
</feature>
<organism evidence="19 20">
    <name type="scientific">Patella caerulea</name>
    <name type="common">Rayed Mediterranean limpet</name>
    <dbReference type="NCBI Taxonomy" id="87958"/>
    <lineage>
        <taxon>Eukaryota</taxon>
        <taxon>Metazoa</taxon>
        <taxon>Spiralia</taxon>
        <taxon>Lophotrochozoa</taxon>
        <taxon>Mollusca</taxon>
        <taxon>Gastropoda</taxon>
        <taxon>Patellogastropoda</taxon>
        <taxon>Patelloidea</taxon>
        <taxon>Patellidae</taxon>
        <taxon>Patella</taxon>
    </lineage>
</organism>
<reference evidence="19 20" key="1">
    <citation type="submission" date="2024-01" db="EMBL/GenBank/DDBJ databases">
        <title>The genome of the rayed Mediterranean limpet Patella caerulea (Linnaeus, 1758).</title>
        <authorList>
            <person name="Anh-Thu Weber A."/>
            <person name="Halstead-Nussloch G."/>
        </authorList>
    </citation>
    <scope>NUCLEOTIDE SEQUENCE [LARGE SCALE GENOMIC DNA]</scope>
    <source>
        <strain evidence="19">AATW-2023a</strain>
        <tissue evidence="19">Whole specimen</tissue>
    </source>
</reference>
<dbReference type="FunFam" id="1.10.510.10:FF:000754">
    <property type="entry name" value="Interleukin-1 receptor-associated kinase"/>
    <property type="match status" value="1"/>
</dbReference>
<keyword evidence="20" id="KW-1185">Reference proteome</keyword>
<dbReference type="InterPro" id="IPR000719">
    <property type="entry name" value="Prot_kinase_dom"/>
</dbReference>
<dbReference type="Gene3D" id="1.10.533.10">
    <property type="entry name" value="Death Domain, Fas"/>
    <property type="match status" value="1"/>
</dbReference>
<evidence type="ECO:0000256" key="1">
    <source>
        <dbReference type="ARBA" id="ARBA00004196"/>
    </source>
</evidence>
<keyword evidence="7" id="KW-0812">Transmembrane</keyword>
<comment type="similarity">
    <text evidence="3">Belongs to the protein kinase superfamily. TKL Ser/Thr protein kinase family. Pelle subfamily.</text>
</comment>
<dbReference type="Pfam" id="PF00069">
    <property type="entry name" value="Pkinase"/>
    <property type="match status" value="1"/>
</dbReference>
<evidence type="ECO:0000259" key="18">
    <source>
        <dbReference type="PROSITE" id="PS50017"/>
    </source>
</evidence>
<feature type="domain" description="Death" evidence="18">
    <location>
        <begin position="85"/>
        <end position="151"/>
    </location>
</feature>